<evidence type="ECO:0000313" key="7">
    <source>
        <dbReference type="Proteomes" id="UP001596298"/>
    </source>
</evidence>
<keyword evidence="6" id="KW-0540">Nuclease</keyword>
<evidence type="ECO:0000256" key="1">
    <source>
        <dbReference type="ARBA" id="ARBA00010923"/>
    </source>
</evidence>
<evidence type="ECO:0000313" key="6">
    <source>
        <dbReference type="EMBL" id="MFC6706865.1"/>
    </source>
</evidence>
<dbReference type="GO" id="GO:0016787">
    <property type="term" value="F:hydrolase activity"/>
    <property type="evidence" value="ECO:0007669"/>
    <property type="project" value="UniProtKB-KW"/>
</dbReference>
<dbReference type="Gene3D" id="3.90.220.20">
    <property type="entry name" value="DNA methylase specificity domains"/>
    <property type="match status" value="2"/>
</dbReference>
<dbReference type="CDD" id="cd17288">
    <property type="entry name" value="RMtype1_S_LlaAI06ORF1089P_TRD1-CR1_like"/>
    <property type="match status" value="1"/>
</dbReference>
<comment type="caution">
    <text evidence="6">The sequence shown here is derived from an EMBL/GenBank/DDBJ whole genome shotgun (WGS) entry which is preliminary data.</text>
</comment>
<name>A0ABW2AJ61_9MICO</name>
<dbReference type="InterPro" id="IPR000055">
    <property type="entry name" value="Restrct_endonuc_typeI_TRD"/>
</dbReference>
<gene>
    <name evidence="6" type="ORF">ACFQDH_16785</name>
</gene>
<organism evidence="6 7">
    <name type="scientific">Flexivirga alba</name>
    <dbReference type="NCBI Taxonomy" id="702742"/>
    <lineage>
        <taxon>Bacteria</taxon>
        <taxon>Bacillati</taxon>
        <taxon>Actinomycetota</taxon>
        <taxon>Actinomycetes</taxon>
        <taxon>Micrococcales</taxon>
        <taxon>Dermacoccaceae</taxon>
        <taxon>Flexivirga</taxon>
    </lineage>
</organism>
<evidence type="ECO:0000259" key="5">
    <source>
        <dbReference type="Pfam" id="PF01420"/>
    </source>
</evidence>
<keyword evidence="7" id="KW-1185">Reference proteome</keyword>
<feature type="domain" description="Type I restriction modification DNA specificity" evidence="5">
    <location>
        <begin position="14"/>
        <end position="163"/>
    </location>
</feature>
<accession>A0ABW2AJ61</accession>
<evidence type="ECO:0000256" key="4">
    <source>
        <dbReference type="ARBA" id="ARBA00038652"/>
    </source>
</evidence>
<dbReference type="EC" id="3.1.21.-" evidence="6"/>
<proteinExistence type="inferred from homology"/>
<dbReference type="RefSeq" id="WP_382403543.1">
    <property type="nucleotide sequence ID" value="NZ_JBHSWH010000001.1"/>
</dbReference>
<keyword evidence="2" id="KW-0680">Restriction system</keyword>
<keyword evidence="6" id="KW-0378">Hydrolase</keyword>
<dbReference type="Proteomes" id="UP001596298">
    <property type="component" value="Unassembled WGS sequence"/>
</dbReference>
<evidence type="ECO:0000256" key="2">
    <source>
        <dbReference type="ARBA" id="ARBA00022747"/>
    </source>
</evidence>
<dbReference type="InterPro" id="IPR044946">
    <property type="entry name" value="Restrct_endonuc_typeI_TRD_sf"/>
</dbReference>
<feature type="domain" description="Type I restriction modification DNA specificity" evidence="5">
    <location>
        <begin position="186"/>
        <end position="345"/>
    </location>
</feature>
<dbReference type="CDD" id="cd17255">
    <property type="entry name" value="RMtype1_S_Fco49512ORF2615P-TRD2-CR2_like"/>
    <property type="match status" value="1"/>
</dbReference>
<dbReference type="PANTHER" id="PTHR43140:SF1">
    <property type="entry name" value="TYPE I RESTRICTION ENZYME ECOKI SPECIFICITY SUBUNIT"/>
    <property type="match status" value="1"/>
</dbReference>
<keyword evidence="3" id="KW-0238">DNA-binding</keyword>
<sequence length="366" mass="40436">MSKIDDLIAQFAPGGVQFKALGDVLRIRNGKDHKALGDGDIPVYGSGGIMRYADTGAAEGPSVLIPRKGSLGNIFYVEGPFWVVDTIFRTEIDRNLLEPKFLYYQLLTMGLGDMNQAGGVPSQTQTVLNSLRIPVPPLEVQREIVKILDQFTQLEAELEAELEARHRQYEHYRASVLVASGAPTASVTIGDLCRVSRGQVMSKDYLRGHNGPYPVYSSQTQNNGIFGRIDSYACDEESLTWTTDGANAGSIFYHVNEKFSITNVCGLLRVIDPTQISTRYLYYQLRELAPKAVSAGMGNPKLMAGPMSRIAVPVPSIETQLKIVATLDSFDALVNSLSVGLPAELRARRKQYEYYRDKLLAFKETD</sequence>
<keyword evidence="6" id="KW-0255">Endonuclease</keyword>
<dbReference type="EMBL" id="JBHSWH010000001">
    <property type="protein sequence ID" value="MFC6706865.1"/>
    <property type="molecule type" value="Genomic_DNA"/>
</dbReference>
<dbReference type="InterPro" id="IPR051212">
    <property type="entry name" value="Type-I_RE_S_subunit"/>
</dbReference>
<reference evidence="7" key="1">
    <citation type="journal article" date="2019" name="Int. J. Syst. Evol. Microbiol.">
        <title>The Global Catalogue of Microorganisms (GCM) 10K type strain sequencing project: providing services to taxonomists for standard genome sequencing and annotation.</title>
        <authorList>
            <consortium name="The Broad Institute Genomics Platform"/>
            <consortium name="The Broad Institute Genome Sequencing Center for Infectious Disease"/>
            <person name="Wu L."/>
            <person name="Ma J."/>
        </authorList>
    </citation>
    <scope>NUCLEOTIDE SEQUENCE [LARGE SCALE GENOMIC DNA]</scope>
    <source>
        <strain evidence="7">CCUG 58127</strain>
    </source>
</reference>
<comment type="subunit">
    <text evidence="4">The methyltransferase is composed of M and S polypeptides.</text>
</comment>
<dbReference type="Pfam" id="PF01420">
    <property type="entry name" value="Methylase_S"/>
    <property type="match status" value="2"/>
</dbReference>
<dbReference type="SUPFAM" id="SSF116734">
    <property type="entry name" value="DNA methylase specificity domain"/>
    <property type="match status" value="2"/>
</dbReference>
<comment type="similarity">
    <text evidence="1">Belongs to the type-I restriction system S methylase family.</text>
</comment>
<dbReference type="PANTHER" id="PTHR43140">
    <property type="entry name" value="TYPE-1 RESTRICTION ENZYME ECOKI SPECIFICITY PROTEIN"/>
    <property type="match status" value="1"/>
</dbReference>
<dbReference type="GO" id="GO:0004519">
    <property type="term" value="F:endonuclease activity"/>
    <property type="evidence" value="ECO:0007669"/>
    <property type="project" value="UniProtKB-KW"/>
</dbReference>
<protein>
    <submittedName>
        <fullName evidence="6">Restriction endonuclease subunit S</fullName>
        <ecNumber evidence="6">3.1.21.-</ecNumber>
    </submittedName>
</protein>
<evidence type="ECO:0000256" key="3">
    <source>
        <dbReference type="ARBA" id="ARBA00023125"/>
    </source>
</evidence>